<evidence type="ECO:0000313" key="9">
    <source>
        <dbReference type="EMBL" id="KAF0308517.1"/>
    </source>
</evidence>
<evidence type="ECO:0000256" key="7">
    <source>
        <dbReference type="SAM" id="MobiDB-lite"/>
    </source>
</evidence>
<dbReference type="PROSITE" id="PS00661">
    <property type="entry name" value="FERM_2"/>
    <property type="match status" value="1"/>
</dbReference>
<dbReference type="SUPFAM" id="SSF54236">
    <property type="entry name" value="Ubiquitin-like"/>
    <property type="match status" value="1"/>
</dbReference>
<evidence type="ECO:0000256" key="1">
    <source>
        <dbReference type="ARBA" id="ARBA00004496"/>
    </source>
</evidence>
<dbReference type="Pfam" id="PF08736">
    <property type="entry name" value="FA"/>
    <property type="match status" value="1"/>
</dbReference>
<keyword evidence="10" id="KW-1185">Reference proteome</keyword>
<protein>
    <recommendedName>
        <fullName evidence="3">Moesin/ezrin/radixin homolog 1</fullName>
    </recommendedName>
</protein>
<feature type="region of interest" description="Disordered" evidence="7">
    <location>
        <begin position="1"/>
        <end position="23"/>
    </location>
</feature>
<dbReference type="CDD" id="cd17108">
    <property type="entry name" value="FERM_F1_EPB41L5_like"/>
    <property type="match status" value="1"/>
</dbReference>
<evidence type="ECO:0000256" key="4">
    <source>
        <dbReference type="ARBA" id="ARBA00022490"/>
    </source>
</evidence>
<feature type="region of interest" description="Disordered" evidence="7">
    <location>
        <begin position="587"/>
        <end position="696"/>
    </location>
</feature>
<evidence type="ECO:0000313" key="10">
    <source>
        <dbReference type="Proteomes" id="UP000440578"/>
    </source>
</evidence>
<dbReference type="Pfam" id="PF00373">
    <property type="entry name" value="FERM_M"/>
    <property type="match status" value="1"/>
</dbReference>
<evidence type="ECO:0000256" key="5">
    <source>
        <dbReference type="ARBA" id="ARBA00022949"/>
    </source>
</evidence>
<dbReference type="GO" id="GO:0048731">
    <property type="term" value="P:system development"/>
    <property type="evidence" value="ECO:0007669"/>
    <property type="project" value="UniProtKB-ARBA"/>
</dbReference>
<evidence type="ECO:0000259" key="8">
    <source>
        <dbReference type="PROSITE" id="PS50057"/>
    </source>
</evidence>
<dbReference type="FunFam" id="3.10.20.90:FF:000024">
    <property type="entry name" value="Erythrocyte membrane protein band 4.1-like 5"/>
    <property type="match status" value="1"/>
</dbReference>
<feature type="compositionally biased region" description="Polar residues" evidence="7">
    <location>
        <begin position="800"/>
        <end position="812"/>
    </location>
</feature>
<sequence length="873" mass="93119">MLKFFSKRHKGRAGQRIDGNGVNDQHGVKHNKHILQCKVQLLDGTDISVELPKKELGQALCDQVFYSLDLIEKDYFGLQYTDHNHVQHWLDPTKQVRKQVKIGPPYTLRLRIKFYSSEPNNLHEELTRYLFFLQLKQDLYSGQLECPQETAVQLAALCVQSELGDYDPEEHSEDTISQFRFVQDQTVELEDAIFEQYKTLAGQTPAQAESNFLNIVKWLEMYGVDMHTVLGKDMSEYSLGLTPTGILVFEGQQKIGLFFWPKINRLDFKKKKLTLVVVEDDDEGREQEHTFVFRLYNKKATKHLWKCAIEHHAFFRLKASSKAPSARQNFFRMGSRFRYSGRTEYQTTYQNRARRTVQFERRPSKRYSVRESHIIRQKLKQEKAEQTGAGGESTGAATAAPQRQSSVQGAAHKPATTAAAATASSKQTNGTAGSLSKQTNAVTAGGTLPKQTNSAAAAAQKSAVGASEQRTTASSETSHLDSAVTSHQSKSESTANSAASGSPAGGDATDAAPTGGAEAAALASKVKALESPHAGFRSGVRNVNVNILANNQNSKLAAGGGAKPIPPDKFKSNILKARAEETGMLVDLSSPTDKVPAKSPLLNGDSRRRQLSAAERSDELNHTIVSVGGDPLTLPCGGGDGTDLDGGSSVAGETDLDAPPLPPDSPPAAQQPDTATNPFSSGGSGSSNPFRGFSATNPFREEAGLAPLTLQTASTSAGSSLNTSLGSPRSPPANINNNMVLNLKGEAAALLHSRLTGGAGGSGSGAGSPVGGTNGVGSGNASPGRMSNSSNESHSERADLNTSGASIGSDHQTSSAVTRSHSSAAAAARSTAPTGPTASVMRSNSTLSPWHVGGADLSEPLRIERRTVITTEL</sequence>
<dbReference type="PRINTS" id="PR00661">
    <property type="entry name" value="ERMFAMILY"/>
</dbReference>
<dbReference type="FunFam" id="1.20.80.10:FF:000003">
    <property type="entry name" value="Tyrosine-protein phosphatase non-receptor type 4"/>
    <property type="match status" value="1"/>
</dbReference>
<dbReference type="GO" id="GO:0005886">
    <property type="term" value="C:plasma membrane"/>
    <property type="evidence" value="ECO:0007669"/>
    <property type="project" value="UniProtKB-ARBA"/>
</dbReference>
<dbReference type="GO" id="GO:0031032">
    <property type="term" value="P:actomyosin structure organization"/>
    <property type="evidence" value="ECO:0007669"/>
    <property type="project" value="TreeGrafter"/>
</dbReference>
<dbReference type="CDD" id="cd13186">
    <property type="entry name" value="FERM_C_NBL4_NBL5"/>
    <property type="match status" value="1"/>
</dbReference>
<comment type="subcellular location">
    <subcellularLocation>
        <location evidence="2">Cell junction</location>
        <location evidence="2">Adherens junction</location>
    </subcellularLocation>
    <subcellularLocation>
        <location evidence="6">Cell projection</location>
        <location evidence="6">Rhabdomere</location>
    </subcellularLocation>
    <subcellularLocation>
        <location evidence="1">Cytoplasm</location>
    </subcellularLocation>
</comment>
<dbReference type="PRINTS" id="PR00935">
    <property type="entry name" value="BAND41"/>
</dbReference>
<dbReference type="InterPro" id="IPR035963">
    <property type="entry name" value="FERM_2"/>
</dbReference>
<dbReference type="InterPro" id="IPR018979">
    <property type="entry name" value="FERM_N"/>
</dbReference>
<keyword evidence="5" id="KW-0965">Cell junction</keyword>
<dbReference type="OrthoDB" id="6235974at2759"/>
<feature type="domain" description="FERM" evidence="8">
    <location>
        <begin position="35"/>
        <end position="319"/>
    </location>
</feature>
<accession>A0A6A4WMA3</accession>
<organism evidence="9 10">
    <name type="scientific">Amphibalanus amphitrite</name>
    <name type="common">Striped barnacle</name>
    <name type="synonym">Balanus amphitrite</name>
    <dbReference type="NCBI Taxonomy" id="1232801"/>
    <lineage>
        <taxon>Eukaryota</taxon>
        <taxon>Metazoa</taxon>
        <taxon>Ecdysozoa</taxon>
        <taxon>Arthropoda</taxon>
        <taxon>Crustacea</taxon>
        <taxon>Multicrustacea</taxon>
        <taxon>Cirripedia</taxon>
        <taxon>Thoracica</taxon>
        <taxon>Thoracicalcarea</taxon>
        <taxon>Balanomorpha</taxon>
        <taxon>Balanoidea</taxon>
        <taxon>Balanidae</taxon>
        <taxon>Amphibalaninae</taxon>
        <taxon>Amphibalanus</taxon>
    </lineage>
</organism>
<keyword evidence="4" id="KW-0963">Cytoplasm</keyword>
<dbReference type="GO" id="GO:0008092">
    <property type="term" value="F:cytoskeletal protein binding"/>
    <property type="evidence" value="ECO:0007669"/>
    <property type="project" value="InterPro"/>
</dbReference>
<dbReference type="InterPro" id="IPR014352">
    <property type="entry name" value="FERM/acyl-CoA-bd_prot_sf"/>
</dbReference>
<dbReference type="GO" id="GO:0005737">
    <property type="term" value="C:cytoplasm"/>
    <property type="evidence" value="ECO:0007669"/>
    <property type="project" value="UniProtKB-SubCell"/>
</dbReference>
<feature type="compositionally biased region" description="Gly residues" evidence="7">
    <location>
        <begin position="758"/>
        <end position="778"/>
    </location>
</feature>
<dbReference type="PANTHER" id="PTHR23280:SF25">
    <property type="entry name" value="MOESIN_EZRIN_RADIXIN HOMOLOG 1"/>
    <property type="match status" value="1"/>
</dbReference>
<feature type="region of interest" description="Disordered" evidence="7">
    <location>
        <begin position="361"/>
        <end position="516"/>
    </location>
</feature>
<evidence type="ECO:0000256" key="6">
    <source>
        <dbReference type="ARBA" id="ARBA00043944"/>
    </source>
</evidence>
<dbReference type="Gene3D" id="3.10.20.90">
    <property type="entry name" value="Phosphatidylinositol 3-kinase Catalytic Subunit, Chain A, domain 1"/>
    <property type="match status" value="1"/>
</dbReference>
<feature type="compositionally biased region" description="Basic and acidic residues" evidence="7">
    <location>
        <begin position="361"/>
        <end position="385"/>
    </location>
</feature>
<dbReference type="InterPro" id="IPR019748">
    <property type="entry name" value="FERM_central"/>
</dbReference>
<dbReference type="InterPro" id="IPR019749">
    <property type="entry name" value="Band_41_domain"/>
</dbReference>
<feature type="compositionally biased region" description="Low complexity" evidence="7">
    <location>
        <begin position="454"/>
        <end position="467"/>
    </location>
</feature>
<feature type="compositionally biased region" description="Polar residues" evidence="7">
    <location>
        <begin position="424"/>
        <end position="442"/>
    </location>
</feature>
<dbReference type="Gene3D" id="2.30.29.30">
    <property type="entry name" value="Pleckstrin-homology domain (PH domain)/Phosphotyrosine-binding domain (PTB)"/>
    <property type="match status" value="1"/>
</dbReference>
<feature type="region of interest" description="Disordered" evidence="7">
    <location>
        <begin position="758"/>
        <end position="846"/>
    </location>
</feature>
<evidence type="ECO:0000256" key="2">
    <source>
        <dbReference type="ARBA" id="ARBA00004536"/>
    </source>
</evidence>
<feature type="compositionally biased region" description="Basic residues" evidence="7">
    <location>
        <begin position="1"/>
        <end position="13"/>
    </location>
</feature>
<dbReference type="InterPro" id="IPR011993">
    <property type="entry name" value="PH-like_dom_sf"/>
</dbReference>
<dbReference type="Pfam" id="PF09380">
    <property type="entry name" value="FERM_C"/>
    <property type="match status" value="1"/>
</dbReference>
<dbReference type="PROSITE" id="PS50057">
    <property type="entry name" value="FERM_3"/>
    <property type="match status" value="1"/>
</dbReference>
<dbReference type="GO" id="GO:0005912">
    <property type="term" value="C:adherens junction"/>
    <property type="evidence" value="ECO:0007669"/>
    <property type="project" value="UniProtKB-SubCell"/>
</dbReference>
<dbReference type="GO" id="GO:0009887">
    <property type="term" value="P:animal organ morphogenesis"/>
    <property type="evidence" value="ECO:0007669"/>
    <property type="project" value="UniProtKB-ARBA"/>
</dbReference>
<dbReference type="SMART" id="SM00295">
    <property type="entry name" value="B41"/>
    <property type="match status" value="1"/>
</dbReference>
<dbReference type="Pfam" id="PF09379">
    <property type="entry name" value="FERM_N"/>
    <property type="match status" value="1"/>
</dbReference>
<dbReference type="FunFam" id="2.30.29.30:FF:000002">
    <property type="entry name" value="Band 4.1-like protein 5 isoform 1"/>
    <property type="match status" value="1"/>
</dbReference>
<dbReference type="InterPro" id="IPR000798">
    <property type="entry name" value="Ez/rad/moesin-like"/>
</dbReference>
<dbReference type="SUPFAM" id="SSF50729">
    <property type="entry name" value="PH domain-like"/>
    <property type="match status" value="1"/>
</dbReference>
<dbReference type="EMBL" id="VIIS01000481">
    <property type="protein sequence ID" value="KAF0308517.1"/>
    <property type="molecule type" value="Genomic_DNA"/>
</dbReference>
<gene>
    <name evidence="9" type="primary">EPB41L5</name>
    <name evidence="9" type="ORF">FJT64_002151</name>
</gene>
<feature type="compositionally biased region" description="Polar residues" evidence="7">
    <location>
        <begin position="483"/>
        <end position="496"/>
    </location>
</feature>
<dbReference type="InterPro" id="IPR019747">
    <property type="entry name" value="FERM_CS"/>
</dbReference>
<proteinExistence type="predicted"/>
<dbReference type="AlphaFoldDB" id="A0A6A4WMA3"/>
<dbReference type="Proteomes" id="UP000440578">
    <property type="component" value="Unassembled WGS sequence"/>
</dbReference>
<dbReference type="InterPro" id="IPR029071">
    <property type="entry name" value="Ubiquitin-like_domsf"/>
</dbReference>
<dbReference type="PANTHER" id="PTHR23280">
    <property type="entry name" value="4.1 G PROTEIN"/>
    <property type="match status" value="1"/>
</dbReference>
<comment type="caution">
    <text evidence="9">The sequence shown here is derived from an EMBL/GenBank/DDBJ whole genome shotgun (WGS) entry which is preliminary data.</text>
</comment>
<feature type="region of interest" description="Disordered" evidence="7">
    <location>
        <begin position="714"/>
        <end position="737"/>
    </location>
</feature>
<dbReference type="CDD" id="cd14473">
    <property type="entry name" value="FERM_B-lobe"/>
    <property type="match status" value="1"/>
</dbReference>
<feature type="compositionally biased region" description="Low complexity" evidence="7">
    <location>
        <begin position="667"/>
        <end position="694"/>
    </location>
</feature>
<dbReference type="SUPFAM" id="SSF47031">
    <property type="entry name" value="Second domain of FERM"/>
    <property type="match status" value="1"/>
</dbReference>
<feature type="compositionally biased region" description="Low complexity" evidence="7">
    <location>
        <begin position="497"/>
        <end position="516"/>
    </location>
</feature>
<reference evidence="9 10" key="1">
    <citation type="submission" date="2019-07" db="EMBL/GenBank/DDBJ databases">
        <title>Draft genome assembly of a fouling barnacle, Amphibalanus amphitrite (Darwin, 1854): The first reference genome for Thecostraca.</title>
        <authorList>
            <person name="Kim W."/>
        </authorList>
    </citation>
    <scope>NUCLEOTIDE SEQUENCE [LARGE SCALE GENOMIC DNA]</scope>
    <source>
        <strain evidence="9">SNU_AA5</strain>
        <tissue evidence="9">Soma without cirri and trophi</tissue>
    </source>
</reference>
<dbReference type="InterPro" id="IPR000299">
    <property type="entry name" value="FERM_domain"/>
</dbReference>
<dbReference type="PROSITE" id="PS00660">
    <property type="entry name" value="FERM_1"/>
    <property type="match status" value="1"/>
</dbReference>
<feature type="compositionally biased region" description="Low complexity" evidence="7">
    <location>
        <begin position="813"/>
        <end position="839"/>
    </location>
</feature>
<dbReference type="InterPro" id="IPR014847">
    <property type="entry name" value="FA"/>
</dbReference>
<dbReference type="Gene3D" id="1.20.80.10">
    <property type="match status" value="1"/>
</dbReference>
<feature type="compositionally biased region" description="Polar residues" evidence="7">
    <location>
        <begin position="468"/>
        <end position="477"/>
    </location>
</feature>
<dbReference type="InterPro" id="IPR018980">
    <property type="entry name" value="FERM_PH-like_C"/>
</dbReference>
<dbReference type="GO" id="GO:0005856">
    <property type="term" value="C:cytoskeleton"/>
    <property type="evidence" value="ECO:0007669"/>
    <property type="project" value="TreeGrafter"/>
</dbReference>
<evidence type="ECO:0000256" key="3">
    <source>
        <dbReference type="ARBA" id="ARBA00022025"/>
    </source>
</evidence>
<dbReference type="SMART" id="SM01196">
    <property type="entry name" value="FERM_C"/>
    <property type="match status" value="1"/>
</dbReference>
<dbReference type="SMART" id="SM01195">
    <property type="entry name" value="FA"/>
    <property type="match status" value="1"/>
</dbReference>
<name>A0A6A4WMA3_AMPAM</name>